<organism evidence="2">
    <name type="scientific">Heliothis virescens</name>
    <name type="common">Tobacco budworm moth</name>
    <dbReference type="NCBI Taxonomy" id="7102"/>
    <lineage>
        <taxon>Eukaryota</taxon>
        <taxon>Metazoa</taxon>
        <taxon>Ecdysozoa</taxon>
        <taxon>Arthropoda</taxon>
        <taxon>Hexapoda</taxon>
        <taxon>Insecta</taxon>
        <taxon>Pterygota</taxon>
        <taxon>Neoptera</taxon>
        <taxon>Endopterygota</taxon>
        <taxon>Lepidoptera</taxon>
        <taxon>Glossata</taxon>
        <taxon>Ditrysia</taxon>
        <taxon>Noctuoidea</taxon>
        <taxon>Noctuidae</taxon>
        <taxon>Heliothinae</taxon>
        <taxon>Heliothis</taxon>
    </lineage>
</organism>
<evidence type="ECO:0000313" key="2">
    <source>
        <dbReference type="EMBL" id="PCG66863.1"/>
    </source>
</evidence>
<dbReference type="AlphaFoldDB" id="A0A2A4J612"/>
<dbReference type="PRINTS" id="PR00081">
    <property type="entry name" value="GDHRDH"/>
</dbReference>
<reference evidence="2" key="1">
    <citation type="submission" date="2017-09" db="EMBL/GenBank/DDBJ databases">
        <title>Contemporary evolution of a Lepidopteran species, Heliothis virescens, in response to modern agricultural practices.</title>
        <authorList>
            <person name="Fritz M.L."/>
            <person name="Deyonke A.M."/>
            <person name="Papanicolaou A."/>
            <person name="Micinski S."/>
            <person name="Westbrook J."/>
            <person name="Gould F."/>
        </authorList>
    </citation>
    <scope>NUCLEOTIDE SEQUENCE [LARGE SCALE GENOMIC DNA]</scope>
    <source>
        <strain evidence="2">HvINT-</strain>
        <tissue evidence="2">Whole body</tissue>
    </source>
</reference>
<dbReference type="InterPro" id="IPR036291">
    <property type="entry name" value="NAD(P)-bd_dom_sf"/>
</dbReference>
<evidence type="ECO:0000256" key="1">
    <source>
        <dbReference type="ARBA" id="ARBA00023002"/>
    </source>
</evidence>
<keyword evidence="1" id="KW-0560">Oxidoreductase</keyword>
<dbReference type="Pfam" id="PF13561">
    <property type="entry name" value="adh_short_C2"/>
    <property type="match status" value="1"/>
</dbReference>
<dbReference type="FunFam" id="3.40.50.720:FF:000084">
    <property type="entry name" value="Short-chain dehydrogenase reductase"/>
    <property type="match status" value="1"/>
</dbReference>
<dbReference type="GO" id="GO:0016491">
    <property type="term" value="F:oxidoreductase activity"/>
    <property type="evidence" value="ECO:0007669"/>
    <property type="project" value="UniProtKB-KW"/>
</dbReference>
<dbReference type="EMBL" id="NWSH01003146">
    <property type="protein sequence ID" value="PCG66863.1"/>
    <property type="molecule type" value="Genomic_DNA"/>
</dbReference>
<name>A0A2A4J612_HELVI</name>
<dbReference type="Gene3D" id="3.40.50.720">
    <property type="entry name" value="NAD(P)-binding Rossmann-like Domain"/>
    <property type="match status" value="1"/>
</dbReference>
<sequence length="251" mass="26391">MSFKNKVVLVTGGSSGIGAATAVSFAKEGAKVAIVGRNEVKLNKVKEACHKHGAETLVIKADVSKDEEASNIIKKTIDHYGKLDILVNNAGIVVSGGLLGGEVMKTYDAVMNVNLRAVVNITCCAVPYLVSSKGNIINISSTSATIFDTSMLAYSTSKAGLEHFSKIAALELGPSGVRVNIVSPGPVPTDILESAGMPDLFDEWAKDCPLRKVAYPEEVADLILFLASNKAKSITGANFTIDNGEEVKGYS</sequence>
<gene>
    <name evidence="2" type="ORF">B5V51_7141</name>
</gene>
<protein>
    <submittedName>
        <fullName evidence="2">Uncharacterized protein</fullName>
    </submittedName>
</protein>
<dbReference type="InterPro" id="IPR002347">
    <property type="entry name" value="SDR_fam"/>
</dbReference>
<dbReference type="STRING" id="7102.A0A2A4J612"/>
<accession>A0A2A4J612</accession>
<dbReference type="PANTHER" id="PTHR43975">
    <property type="entry name" value="ZGC:101858"/>
    <property type="match status" value="1"/>
</dbReference>
<dbReference type="PROSITE" id="PS00061">
    <property type="entry name" value="ADH_SHORT"/>
    <property type="match status" value="1"/>
</dbReference>
<dbReference type="SUPFAM" id="SSF51735">
    <property type="entry name" value="NAD(P)-binding Rossmann-fold domains"/>
    <property type="match status" value="1"/>
</dbReference>
<proteinExistence type="predicted"/>
<dbReference type="PANTHER" id="PTHR43975:SF2">
    <property type="entry name" value="EG:BACR7A4.14 PROTEIN-RELATED"/>
    <property type="match status" value="1"/>
</dbReference>
<comment type="caution">
    <text evidence="2">The sequence shown here is derived from an EMBL/GenBank/DDBJ whole genome shotgun (WGS) entry which is preliminary data.</text>
</comment>
<dbReference type="PRINTS" id="PR00080">
    <property type="entry name" value="SDRFAMILY"/>
</dbReference>
<dbReference type="InterPro" id="IPR020904">
    <property type="entry name" value="Sc_DH/Rdtase_CS"/>
</dbReference>